<dbReference type="OrthoDB" id="6027566at2"/>
<evidence type="ECO:0000313" key="3">
    <source>
        <dbReference type="Proteomes" id="UP000198748"/>
    </source>
</evidence>
<feature type="domain" description="Knr4/Smi1-like" evidence="1">
    <location>
        <begin position="34"/>
        <end position="195"/>
    </location>
</feature>
<protein>
    <submittedName>
        <fullName evidence="2">SMI1 / KNR4 family (SUKH-1)</fullName>
    </submittedName>
</protein>
<dbReference type="RefSeq" id="WP_090146356.1">
    <property type="nucleotide sequence ID" value="NZ_FNAN01000002.1"/>
</dbReference>
<dbReference type="EMBL" id="FNAN01000002">
    <property type="protein sequence ID" value="SDD70768.1"/>
    <property type="molecule type" value="Genomic_DNA"/>
</dbReference>
<dbReference type="Proteomes" id="UP000198748">
    <property type="component" value="Unassembled WGS sequence"/>
</dbReference>
<name>A0A1G6WY03_9BACT</name>
<dbReference type="STRING" id="659014.SAMN04487996_10215"/>
<dbReference type="InterPro" id="IPR037883">
    <property type="entry name" value="Knr4/Smi1-like_sf"/>
</dbReference>
<reference evidence="3" key="1">
    <citation type="submission" date="2016-10" db="EMBL/GenBank/DDBJ databases">
        <authorList>
            <person name="Varghese N."/>
            <person name="Submissions S."/>
        </authorList>
    </citation>
    <scope>NUCLEOTIDE SEQUENCE [LARGE SCALE GENOMIC DNA]</scope>
    <source>
        <strain evidence="3">DSM 25329</strain>
    </source>
</reference>
<dbReference type="AlphaFoldDB" id="A0A1G6WY03"/>
<dbReference type="SMART" id="SM00860">
    <property type="entry name" value="SMI1_KNR4"/>
    <property type="match status" value="1"/>
</dbReference>
<accession>A0A1G6WY03</accession>
<evidence type="ECO:0000313" key="2">
    <source>
        <dbReference type="EMBL" id="SDD70768.1"/>
    </source>
</evidence>
<organism evidence="2 3">
    <name type="scientific">Dyadobacter soli</name>
    <dbReference type="NCBI Taxonomy" id="659014"/>
    <lineage>
        <taxon>Bacteria</taxon>
        <taxon>Pseudomonadati</taxon>
        <taxon>Bacteroidota</taxon>
        <taxon>Cytophagia</taxon>
        <taxon>Cytophagales</taxon>
        <taxon>Spirosomataceae</taxon>
        <taxon>Dyadobacter</taxon>
    </lineage>
</organism>
<dbReference type="SUPFAM" id="SSF160631">
    <property type="entry name" value="SMI1/KNR4-like"/>
    <property type="match status" value="1"/>
</dbReference>
<dbReference type="Pfam" id="PF09346">
    <property type="entry name" value="SMI1_KNR4"/>
    <property type="match status" value="1"/>
</dbReference>
<proteinExistence type="predicted"/>
<dbReference type="InterPro" id="IPR018958">
    <property type="entry name" value="Knr4/Smi1-like_dom"/>
</dbReference>
<keyword evidence="3" id="KW-1185">Reference proteome</keyword>
<evidence type="ECO:0000259" key="1">
    <source>
        <dbReference type="SMART" id="SM00860"/>
    </source>
</evidence>
<sequence>MFNNILQKLNDYNTLSLNAGGPLAPLFTLSTGEKGDPAHLAILESKIGRPLPPDLKEFYNTVGNIKSNSLNENNSIDFFSTSYLVEKLDDSDKWEKIVSLGLLDMIKHSWGNDREEIDELSANTRDQINSRYICFGWFRTDDNLESANYLYFDQDGKFGSVPYHQDDFDDLFVNYIKPMLNTSPASKSLEDLIVESMEIIIDLKGEELDG</sequence>
<gene>
    <name evidence="2" type="ORF">SAMN04487996_10215</name>
</gene>